<dbReference type="PANTHER" id="PTHR34457:SF3">
    <property type="entry name" value="PROTEIN TIC236, CHLOROPLASTIC"/>
    <property type="match status" value="1"/>
</dbReference>
<dbReference type="Pfam" id="PF04357">
    <property type="entry name" value="TamB"/>
    <property type="match status" value="1"/>
</dbReference>
<dbReference type="RefSeq" id="WP_377964474.1">
    <property type="nucleotide sequence ID" value="NZ_JBHZOL010000068.1"/>
</dbReference>
<dbReference type="InterPro" id="IPR007452">
    <property type="entry name" value="TamB_C"/>
</dbReference>
<feature type="compositionally biased region" description="Polar residues" evidence="5">
    <location>
        <begin position="1492"/>
        <end position="1508"/>
    </location>
</feature>
<comment type="subcellular location">
    <subcellularLocation>
        <location evidence="1">Membrane</location>
        <topology evidence="1">Single-pass membrane protein</topology>
    </subcellularLocation>
</comment>
<evidence type="ECO:0000256" key="6">
    <source>
        <dbReference type="SAM" id="Phobius"/>
    </source>
</evidence>
<dbReference type="Proteomes" id="UP001600165">
    <property type="component" value="Unassembled WGS sequence"/>
</dbReference>
<evidence type="ECO:0000256" key="4">
    <source>
        <dbReference type="ARBA" id="ARBA00023136"/>
    </source>
</evidence>
<keyword evidence="3 6" id="KW-1133">Transmembrane helix</keyword>
<evidence type="ECO:0000256" key="1">
    <source>
        <dbReference type="ARBA" id="ARBA00004167"/>
    </source>
</evidence>
<name>A0ABW6IEH2_9CYAN</name>
<gene>
    <name evidence="8" type="ORF">ACFVKH_09835</name>
</gene>
<evidence type="ECO:0000256" key="2">
    <source>
        <dbReference type="ARBA" id="ARBA00022692"/>
    </source>
</evidence>
<keyword evidence="2 6" id="KW-0812">Transmembrane</keyword>
<evidence type="ECO:0000256" key="3">
    <source>
        <dbReference type="ARBA" id="ARBA00022989"/>
    </source>
</evidence>
<feature type="transmembrane region" description="Helical" evidence="6">
    <location>
        <begin position="21"/>
        <end position="48"/>
    </location>
</feature>
<accession>A0ABW6IEH2</accession>
<evidence type="ECO:0000259" key="7">
    <source>
        <dbReference type="Pfam" id="PF04357"/>
    </source>
</evidence>
<keyword evidence="4 6" id="KW-0472">Membrane</keyword>
<dbReference type="InterPro" id="IPR053022">
    <property type="entry name" value="Chloroplast_translocon_comp"/>
</dbReference>
<evidence type="ECO:0000313" key="8">
    <source>
        <dbReference type="EMBL" id="MFE4106577.1"/>
    </source>
</evidence>
<proteinExistence type="predicted"/>
<keyword evidence="9" id="KW-1185">Reference proteome</keyword>
<feature type="non-terminal residue" evidence="8">
    <location>
        <position position="1514"/>
    </location>
</feature>
<evidence type="ECO:0000256" key="5">
    <source>
        <dbReference type="SAM" id="MobiDB-lite"/>
    </source>
</evidence>
<organism evidence="8 9">
    <name type="scientific">Almyronema epifaneia S1</name>
    <dbReference type="NCBI Taxonomy" id="2991925"/>
    <lineage>
        <taxon>Bacteria</taxon>
        <taxon>Bacillati</taxon>
        <taxon>Cyanobacteriota</taxon>
        <taxon>Cyanophyceae</taxon>
        <taxon>Nodosilineales</taxon>
        <taxon>Nodosilineaceae</taxon>
        <taxon>Almyronema</taxon>
        <taxon>Almyronema epifaneia</taxon>
    </lineage>
</organism>
<feature type="region of interest" description="Disordered" evidence="5">
    <location>
        <begin position="1486"/>
        <end position="1514"/>
    </location>
</feature>
<reference evidence="8 9" key="1">
    <citation type="submission" date="2024-10" db="EMBL/GenBank/DDBJ databases">
        <authorList>
            <person name="Ratan Roy A."/>
            <person name="Morales Sandoval P.H."/>
            <person name="De Los Santos Villalobos S."/>
            <person name="Chakraborty S."/>
            <person name="Mukherjee J."/>
        </authorList>
    </citation>
    <scope>NUCLEOTIDE SEQUENCE [LARGE SCALE GENOMIC DNA]</scope>
    <source>
        <strain evidence="8 9">S1</strain>
    </source>
</reference>
<protein>
    <submittedName>
        <fullName evidence="8">Translocation/assembly module TamB domain-containing protein</fullName>
    </submittedName>
</protein>
<sequence>MTNSPQLEPESSHDDSPRRRLWIRVGLFFGAIAVLVATGGALWAWIFVHERLSPRISQILSDLLDRPIQLGEVERVTLSSIRFGPSAAPATETDPDELFVESIVVKFNLLEALLTQDLNLQLELNEVRGYLEQNATRQWTDLELPEREERLIEIKLTRVSVAEGQLVLVPYNELDAGDDLISLEEIAGVVEFSAYQLPKQEGQEIAIEPQEISFEVAAQPTVGGQLDVKGSFLQLPEGVETEEFAAGVNTNIAVNAQEVRIADFAPLAFSFVRSPLPLEIQAGTVSGSVDIEVRPEAPLKLQGAAEITDGGVALEALPNPIEAIDSQLRFDGSEITLEDTRARYGEIAATAAGVIDLQQGYDLEGSIASFTVDQVVDTFAVDLPIEAEGAFTADVAVTGPLDDPNVTGTIASLGSTLIDRVSFTELGLAFSFDRPVLTISQFQALPTAGGRLVGRGRYRLGEVGELFLQAEGQALPADAIGQAYGLPETVQLGRLAVDAEVTGPINNLRGFVNWQAPGASYPSRGAIEFAGDRINFSDTVVQVAGGTVSGSGTLANRLWQANLRGQGIQLGQFNDTLAGTADGDFLLSGSLDDFSLAGIRAQGEAALQLAAGRLNVDATLANGFWNADLSSRGLALSQFSPNLQGNASGQAQLSGSLDDLSLAGIRGQGDIAVQLDSGRLNAVTRLANGLWSADVRSSGLALSQFSAALRGNASGQLQLSGNVNDFSLAGIQAQGDVALSQGLASFAAYSPQLAELSQPLSATLSWDGRQINIAQASGAGLQASGTITPRLSGANAPAIASIDLNLQTNDYPLQALPLNLPSVVALAGRADFRGRLSGTPSNLNLVGDLALSDFVVNELAFDPRLVGEVSLTNSNQFNLTLLGPEDEIQVDYRLSDRNLNFTVALDEASAVGQTTADNLLRVEIENFPLLALNLPPGGVANIGQVSGRIDEALLTIDLQAQEFVAELNIDRPGLGYITADRFTGRVSYQDGVAQLTAGRLIRGESEYQLTGRYAPGATPTLLADLQVTQGRLQDILAALQITDLADLRRGFRAPLGVELSPEEVERLLATQPAGSANATLLRQIQRLSEIQALQDIAVAEAAAAPFPPLSELEGAFTGDIRLASSAQTGLEVDFDLTGSNWRWGSDYAADEVIAEGSYGDGILTLEPISLRSTTENIFLSLVGDVALRQADAERRTLSLTAENLPVSRLRRLVRRLPVSLDGKLNANASLTGSLQNPQLRGSVTLDQGTINNRSIESAQADFIYNEARFNVISRVVVEEPDPLIVTASFPLRYPGLVIEPASDRFEASAEVNDEGLALLNLFTRQVTWEEGEGEVQFDAVGFWPAYSSFPLITSLTGQAQVENATLTSILLPNETLTNFSALANFQGEQIIVQNLSGNLSNGQVSGQGIFPLLAPITTDPDVEDLQADQPAVEQPLTLQLEQIALNFKGLYNGNVAGTLVLGGSAFAPLIGGQVVLSDGRVFLPEGQGAATPDSTASAQATTLVSPPQLSDLEL</sequence>
<dbReference type="PANTHER" id="PTHR34457">
    <property type="entry name" value="EMBRYO DEFECTIVE 2410"/>
    <property type="match status" value="1"/>
</dbReference>
<dbReference type="EMBL" id="JBHZOL010000068">
    <property type="protein sequence ID" value="MFE4106577.1"/>
    <property type="molecule type" value="Genomic_DNA"/>
</dbReference>
<feature type="domain" description="Translocation and assembly module TamB C-terminal" evidence="7">
    <location>
        <begin position="1179"/>
        <end position="1263"/>
    </location>
</feature>
<evidence type="ECO:0000313" key="9">
    <source>
        <dbReference type="Proteomes" id="UP001600165"/>
    </source>
</evidence>
<comment type="caution">
    <text evidence="8">The sequence shown here is derived from an EMBL/GenBank/DDBJ whole genome shotgun (WGS) entry which is preliminary data.</text>
</comment>